<feature type="region of interest" description="Disordered" evidence="2">
    <location>
        <begin position="148"/>
        <end position="215"/>
    </location>
</feature>
<dbReference type="Gene3D" id="1.20.5.170">
    <property type="match status" value="1"/>
</dbReference>
<dbReference type="GeneID" id="113466378"/>
<evidence type="ECO:0000256" key="2">
    <source>
        <dbReference type="SAM" id="MobiDB-lite"/>
    </source>
</evidence>
<dbReference type="PaxDb" id="121845-A0A3Q0IMJ6"/>
<reference evidence="4" key="1">
    <citation type="submission" date="2025-08" db="UniProtKB">
        <authorList>
            <consortium name="RefSeq"/>
        </authorList>
    </citation>
    <scope>IDENTIFICATION</scope>
</reference>
<keyword evidence="3" id="KW-1185">Reference proteome</keyword>
<feature type="coiled-coil region" evidence="1">
    <location>
        <begin position="93"/>
        <end position="120"/>
    </location>
</feature>
<organism evidence="3 4">
    <name type="scientific">Diaphorina citri</name>
    <name type="common">Asian citrus psyllid</name>
    <dbReference type="NCBI Taxonomy" id="121845"/>
    <lineage>
        <taxon>Eukaryota</taxon>
        <taxon>Metazoa</taxon>
        <taxon>Ecdysozoa</taxon>
        <taxon>Arthropoda</taxon>
        <taxon>Hexapoda</taxon>
        <taxon>Insecta</taxon>
        <taxon>Pterygota</taxon>
        <taxon>Neoptera</taxon>
        <taxon>Paraneoptera</taxon>
        <taxon>Hemiptera</taxon>
        <taxon>Sternorrhyncha</taxon>
        <taxon>Psylloidea</taxon>
        <taxon>Psyllidae</taxon>
        <taxon>Diaphorininae</taxon>
        <taxon>Diaphorina</taxon>
    </lineage>
</organism>
<evidence type="ECO:0000313" key="4">
    <source>
        <dbReference type="RefSeq" id="XP_026677509.1"/>
    </source>
</evidence>
<accession>A0A3Q0IMJ6</accession>
<proteinExistence type="predicted"/>
<evidence type="ECO:0000313" key="3">
    <source>
        <dbReference type="Proteomes" id="UP000079169"/>
    </source>
</evidence>
<keyword evidence="1" id="KW-0175">Coiled coil</keyword>
<protein>
    <submittedName>
        <fullName evidence="4">Uncharacterized protein LOC113466378</fullName>
    </submittedName>
</protein>
<dbReference type="AlphaFoldDB" id="A0A3Q0IMJ6"/>
<feature type="compositionally biased region" description="Polar residues" evidence="2">
    <location>
        <begin position="193"/>
        <end position="212"/>
    </location>
</feature>
<gene>
    <name evidence="4" type="primary">LOC113466378</name>
</gene>
<dbReference type="KEGG" id="dci:113466378"/>
<sequence length="313" mass="35134">MSLIYMNGPQIEKQDNSTYPMLPPPGPKPNGTGLIGKKNIPVSPVQSLKTLSLFPSGLDHAYASNRSDKVTVEILTKEIQSLKQILTLHLNLIEQQSKKIELKDQELLALREEHEFLKKKNSNTPEPISLDLKPVKCDCLVKQIDSGTQTDIPDTESEHQSRTLPPVKKRRRTVSSHENINKQGKSLHRRATSENNTRDSNLNSSTSNTPHTQLLKKSKRILSKKSNLCQGKHGKGSVLTSCEEYFSSPEYWGDMTRSYNPNLSAIEMDTKPVTRSSRDMSDGVGCSSWLNDRMDSTVSVQVIFLFFFAFSCV</sequence>
<dbReference type="Proteomes" id="UP000079169">
    <property type="component" value="Unplaced"/>
</dbReference>
<evidence type="ECO:0000256" key="1">
    <source>
        <dbReference type="SAM" id="Coils"/>
    </source>
</evidence>
<dbReference type="RefSeq" id="XP_026677509.1">
    <property type="nucleotide sequence ID" value="XM_026821708.1"/>
</dbReference>
<name>A0A3Q0IMJ6_DIACI</name>